<dbReference type="Pfam" id="PF00561">
    <property type="entry name" value="Abhydrolase_1"/>
    <property type="match status" value="1"/>
</dbReference>
<dbReference type="SUPFAM" id="SSF53474">
    <property type="entry name" value="alpha/beta-Hydrolases"/>
    <property type="match status" value="1"/>
</dbReference>
<comment type="similarity">
    <text evidence="2">Belongs to the AB hydrolase superfamily. Epoxide hydrolase family.</text>
</comment>
<name>B0FSQ0_PHACH</name>
<evidence type="ECO:0000256" key="2">
    <source>
        <dbReference type="ARBA" id="ARBA00038334"/>
    </source>
</evidence>
<dbReference type="Gene3D" id="3.40.50.1820">
    <property type="entry name" value="alpha/beta hydrolase"/>
    <property type="match status" value="1"/>
</dbReference>
<dbReference type="GO" id="GO:0033961">
    <property type="term" value="F:cis-stilbene-oxide hydrolase activity"/>
    <property type="evidence" value="ECO:0007669"/>
    <property type="project" value="UniProtKB-EC"/>
</dbReference>
<feature type="domain" description="AB hydrolase-1" evidence="3">
    <location>
        <begin position="29"/>
        <end position="158"/>
    </location>
</feature>
<gene>
    <name evidence="4" type="primary">EHA</name>
</gene>
<dbReference type="InterPro" id="IPR029058">
    <property type="entry name" value="AB_hydrolase_fold"/>
</dbReference>
<accession>B0FSQ0</accession>
<evidence type="ECO:0000259" key="3">
    <source>
        <dbReference type="Pfam" id="PF00561"/>
    </source>
</evidence>
<dbReference type="SMR" id="B0FSQ0"/>
<dbReference type="PANTHER" id="PTHR43329">
    <property type="entry name" value="EPOXIDE HYDROLASE"/>
    <property type="match status" value="1"/>
</dbReference>
<proteinExistence type="evidence at transcript level"/>
<dbReference type="InterPro" id="IPR000073">
    <property type="entry name" value="AB_hydrolase_1"/>
</dbReference>
<keyword evidence="1 4" id="KW-0378">Hydrolase</keyword>
<dbReference type="PRINTS" id="PR00412">
    <property type="entry name" value="EPOXHYDRLASE"/>
</dbReference>
<sequence>MDASLFKDFKTSRGFNYHYFYSPAKGPRPTLFFLHGNPSVATDWAQIVPHFTSRGYGVLAPDMLGYGDTDKPTDPALYVSSGMCRNLVDLLDHEGLEKVIAIGHDWGCLSVSRLASYYPERVIAYAFLAASFIGPIPPIPFDAFLEYIKQQVGYELYGYWKFYSEPGLDQFVRDHLDTFLSILWPSDPAVWKTRLAPTGALKQSALEGWTAPLAPYITEEFKKHHVEVFNKNGFEAPACYYRIMTSGLQAEDDKQILPERAVPPKDAPVFFGAANKDYICIPALAYATFKKDEWKDHKITIKEYDADHWLILSHADQVSRDLEAWIEGFASGGQ</sequence>
<protein>
    <submittedName>
        <fullName evidence="4">Epoxide hydrolase</fullName>
        <ecNumber evidence="4">3.3.2.9</ecNumber>
    </submittedName>
</protein>
<dbReference type="BRENDA" id="3.3.2.9">
    <property type="organism ID" value="1380"/>
</dbReference>
<evidence type="ECO:0000313" key="4">
    <source>
        <dbReference type="EMBL" id="ABY61081.1"/>
    </source>
</evidence>
<organism evidence="4">
    <name type="scientific">Phanerodontia chrysosporium</name>
    <name type="common">White-rot fungus</name>
    <name type="synonym">Sporotrichum pruinosum</name>
    <dbReference type="NCBI Taxonomy" id="2822231"/>
    <lineage>
        <taxon>Eukaryota</taxon>
        <taxon>Fungi</taxon>
        <taxon>Dikarya</taxon>
        <taxon>Basidiomycota</taxon>
        <taxon>Agaricomycotina</taxon>
        <taxon>Agaricomycetes</taxon>
        <taxon>Polyporales</taxon>
        <taxon>Phanerochaetaceae</taxon>
        <taxon>Phanerodontia</taxon>
    </lineage>
</organism>
<dbReference type="EMBL" id="EU348855">
    <property type="protein sequence ID" value="ABY61081.1"/>
    <property type="molecule type" value="mRNA"/>
</dbReference>
<dbReference type="EC" id="3.3.2.9" evidence="4"/>
<dbReference type="VEuPathDB" id="FungiDB:AGR57_12898"/>
<dbReference type="AlphaFoldDB" id="B0FSQ0"/>
<evidence type="ECO:0000256" key="1">
    <source>
        <dbReference type="ARBA" id="ARBA00022801"/>
    </source>
</evidence>
<dbReference type="InterPro" id="IPR000639">
    <property type="entry name" value="Epox_hydrolase-like"/>
</dbReference>
<reference evidence="4" key="1">
    <citation type="journal article" date="2009" name="Acta Biochim. Biophys. Sin.">
        <title>Biochemical characterization and transcriptional analysis of the epoxide hydrolase from white-rot fungus Phanerochaete chrysosporium.</title>
        <authorList>
            <person name="Li N."/>
            <person name="Zhang Y."/>
            <person name="Feng H."/>
        </authorList>
    </citation>
    <scope>NUCLEOTIDE SEQUENCE</scope>
    <source>
        <strain evidence="4">BKM-F-1767</strain>
    </source>
</reference>
<dbReference type="ESTHER" id="phach-b0fsq0">
    <property type="family name" value="Epoxide_hydrolase"/>
</dbReference>